<dbReference type="PANTHER" id="PTHR32347">
    <property type="entry name" value="EFFLUX SYSTEM COMPONENT YKNX-RELATED"/>
    <property type="match status" value="1"/>
</dbReference>
<evidence type="ECO:0000256" key="2">
    <source>
        <dbReference type="ARBA" id="ARBA00009477"/>
    </source>
</evidence>
<reference evidence="7 8" key="1">
    <citation type="submission" date="2019-03" db="EMBL/GenBank/DDBJ databases">
        <title>Genomic Encyclopedia of Archaeal and Bacterial Type Strains, Phase II (KMG-II): from individual species to whole genera.</title>
        <authorList>
            <person name="Goeker M."/>
        </authorList>
    </citation>
    <scope>NUCLEOTIDE SEQUENCE [LARGE SCALE GENOMIC DNA]</scope>
    <source>
        <strain evidence="7 8">DSM 15388</strain>
    </source>
</reference>
<dbReference type="Gene3D" id="2.40.420.20">
    <property type="match status" value="1"/>
</dbReference>
<dbReference type="EMBL" id="SLZR01000031">
    <property type="protein sequence ID" value="TCS35695.1"/>
    <property type="molecule type" value="Genomic_DNA"/>
</dbReference>
<evidence type="ECO:0000256" key="3">
    <source>
        <dbReference type="ARBA" id="ARBA00023054"/>
    </source>
</evidence>
<dbReference type="InterPro" id="IPR006143">
    <property type="entry name" value="RND_pump_MFP"/>
</dbReference>
<evidence type="ECO:0000256" key="5">
    <source>
        <dbReference type="SAM" id="Phobius"/>
    </source>
</evidence>
<name>A0A4R3HUK4_9GAMM</name>
<proteinExistence type="inferred from homology"/>
<keyword evidence="5" id="KW-0812">Transmembrane</keyword>
<keyword evidence="5" id="KW-0472">Membrane</keyword>
<dbReference type="NCBIfam" id="TIGR01730">
    <property type="entry name" value="RND_mfp"/>
    <property type="match status" value="1"/>
</dbReference>
<feature type="coiled-coil region" evidence="4">
    <location>
        <begin position="105"/>
        <end position="241"/>
    </location>
</feature>
<protein>
    <submittedName>
        <fullName evidence="7">RND family efflux transporter MFP subunit</fullName>
    </submittedName>
</protein>
<keyword evidence="3 4" id="KW-0175">Coiled coil</keyword>
<dbReference type="PANTHER" id="PTHR32347:SF14">
    <property type="entry name" value="EFFLUX SYSTEM COMPONENT YKNX-RELATED"/>
    <property type="match status" value="1"/>
</dbReference>
<comment type="caution">
    <text evidence="7">The sequence shown here is derived from an EMBL/GenBank/DDBJ whole genome shotgun (WGS) entry which is preliminary data.</text>
</comment>
<feature type="domain" description="YknX-like C-terminal permuted SH3-like" evidence="6">
    <location>
        <begin position="359"/>
        <end position="417"/>
    </location>
</feature>
<organism evidence="7 8">
    <name type="scientific">Reinekea marinisedimentorum</name>
    <dbReference type="NCBI Taxonomy" id="230495"/>
    <lineage>
        <taxon>Bacteria</taxon>
        <taxon>Pseudomonadati</taxon>
        <taxon>Pseudomonadota</taxon>
        <taxon>Gammaproteobacteria</taxon>
        <taxon>Oceanospirillales</taxon>
        <taxon>Saccharospirillaceae</taxon>
        <taxon>Reinekea</taxon>
    </lineage>
</organism>
<evidence type="ECO:0000256" key="1">
    <source>
        <dbReference type="ARBA" id="ARBA00004196"/>
    </source>
</evidence>
<dbReference type="Proteomes" id="UP000295793">
    <property type="component" value="Unassembled WGS sequence"/>
</dbReference>
<evidence type="ECO:0000256" key="4">
    <source>
        <dbReference type="SAM" id="Coils"/>
    </source>
</evidence>
<feature type="transmembrane region" description="Helical" evidence="5">
    <location>
        <begin position="23"/>
        <end position="42"/>
    </location>
</feature>
<dbReference type="InterPro" id="IPR050465">
    <property type="entry name" value="UPF0194_transport"/>
</dbReference>
<keyword evidence="8" id="KW-1185">Reference proteome</keyword>
<dbReference type="Gene3D" id="2.40.30.170">
    <property type="match status" value="1"/>
</dbReference>
<comment type="similarity">
    <text evidence="2">Belongs to the membrane fusion protein (MFP) (TC 8.A.1) family.</text>
</comment>
<dbReference type="GO" id="GO:0022857">
    <property type="term" value="F:transmembrane transporter activity"/>
    <property type="evidence" value="ECO:0007669"/>
    <property type="project" value="InterPro"/>
</dbReference>
<keyword evidence="5" id="KW-1133">Transmembrane helix</keyword>
<dbReference type="Gene3D" id="2.40.50.100">
    <property type="match status" value="1"/>
</dbReference>
<dbReference type="Pfam" id="PF25989">
    <property type="entry name" value="YknX_C"/>
    <property type="match status" value="1"/>
</dbReference>
<dbReference type="AlphaFoldDB" id="A0A4R3HUK4"/>
<dbReference type="RefSeq" id="WP_132704171.1">
    <property type="nucleotide sequence ID" value="NZ_SLZR01000031.1"/>
</dbReference>
<evidence type="ECO:0000313" key="7">
    <source>
        <dbReference type="EMBL" id="TCS35695.1"/>
    </source>
</evidence>
<sequence>MAIVDQASVKPVKSKKQKSQGRIALIVLAVLVVAIGIAYQTLLSGDGGYVLSDYDTAFVTQQDLVLTEQASGTVQLPNQIIVTSPDDAYSGALYVTLGDTVSKGQLLAEIDVDDLEEDIEDYEAELIVAQVDREQVILEYENSLEDSAFEIKTIKRDIADLEEDEATYIKLVQINNARESELEDIQDELETKREELETAERELKQNKAMYVINLKEAEALINQKQLSLTRARNELEDTRIKSPMDGDILEISDEMSVSGSTLDSGDELFTIADPTSALFDLSISEEYADDIALGDSVSVTVGSLKVIGTITSIGRVAETSDDGLGATVSVDVTPNEYNSSLLLGSTAIGVFTLGVKENALTLPRGSYLTTGAQKYVYVIEGNRAVKTTVTFGEIEGNTVQVLTGLKAGDKIITSGYQNFISYDEIKLSGE</sequence>
<dbReference type="InterPro" id="IPR058637">
    <property type="entry name" value="YknX-like_C"/>
</dbReference>
<evidence type="ECO:0000313" key="8">
    <source>
        <dbReference type="Proteomes" id="UP000295793"/>
    </source>
</evidence>
<dbReference type="GO" id="GO:0030313">
    <property type="term" value="C:cell envelope"/>
    <property type="evidence" value="ECO:0007669"/>
    <property type="project" value="UniProtKB-SubCell"/>
</dbReference>
<evidence type="ECO:0000259" key="6">
    <source>
        <dbReference type="Pfam" id="PF25989"/>
    </source>
</evidence>
<comment type="subcellular location">
    <subcellularLocation>
        <location evidence="1">Cell envelope</location>
    </subcellularLocation>
</comment>
<dbReference type="OrthoDB" id="9800613at2"/>
<dbReference type="GO" id="GO:0016020">
    <property type="term" value="C:membrane"/>
    <property type="evidence" value="ECO:0007669"/>
    <property type="project" value="InterPro"/>
</dbReference>
<gene>
    <name evidence="7" type="ORF">BCF53_1315</name>
</gene>
<accession>A0A4R3HUK4</accession>